<name>Q1D5F6_MYXXD</name>
<dbReference type="EnsemblBacteria" id="ABF90561">
    <property type="protein sequence ID" value="ABF90561"/>
    <property type="gene ID" value="MXAN_3937"/>
</dbReference>
<evidence type="ECO:0000313" key="2">
    <source>
        <dbReference type="EMBL" id="ABF90561.1"/>
    </source>
</evidence>
<dbReference type="PANTHER" id="PTHR30137:SF6">
    <property type="entry name" value="LUCIFERASE-LIKE MONOOXYGENASE"/>
    <property type="match status" value="1"/>
</dbReference>
<dbReference type="InterPro" id="IPR024011">
    <property type="entry name" value="Biosynth_lucif-like_mOase_dom"/>
</dbReference>
<accession>Q1D5F6</accession>
<dbReference type="GO" id="GO:0005829">
    <property type="term" value="C:cytosol"/>
    <property type="evidence" value="ECO:0007669"/>
    <property type="project" value="TreeGrafter"/>
</dbReference>
<dbReference type="SUPFAM" id="SSF51679">
    <property type="entry name" value="Bacterial luciferase-like"/>
    <property type="match status" value="1"/>
</dbReference>
<dbReference type="InterPro" id="IPR036661">
    <property type="entry name" value="Luciferase-like_sf"/>
</dbReference>
<keyword evidence="2" id="KW-0560">Oxidoreductase</keyword>
<evidence type="ECO:0000259" key="1">
    <source>
        <dbReference type="Pfam" id="PF00296"/>
    </source>
</evidence>
<gene>
    <name evidence="2" type="ordered locus">MXAN_3937</name>
</gene>
<proteinExistence type="predicted"/>
<protein>
    <submittedName>
        <fullName evidence="2">Luciferase-like monooxygenase family protein</fullName>
    </submittedName>
</protein>
<reference evidence="2 3" key="1">
    <citation type="journal article" date="2006" name="Proc. Natl. Acad. Sci. U.S.A.">
        <title>Evolution of sensory complexity recorded in a myxobacterial genome.</title>
        <authorList>
            <person name="Goldman B.S."/>
            <person name="Nierman W.C."/>
            <person name="Kaiser D."/>
            <person name="Slater S.C."/>
            <person name="Durkin A.S."/>
            <person name="Eisen J.A."/>
            <person name="Ronning C.M."/>
            <person name="Barbazuk W.B."/>
            <person name="Blanchard M."/>
            <person name="Field C."/>
            <person name="Halling C."/>
            <person name="Hinkle G."/>
            <person name="Iartchuk O."/>
            <person name="Kim H.S."/>
            <person name="Mackenzie C."/>
            <person name="Madupu R."/>
            <person name="Miller N."/>
            <person name="Shvartsbeyn A."/>
            <person name="Sullivan S.A."/>
            <person name="Vaudin M."/>
            <person name="Wiegand R."/>
            <person name="Kaplan H.B."/>
        </authorList>
    </citation>
    <scope>NUCLEOTIDE SEQUENCE [LARGE SCALE GENOMIC DNA]</scope>
    <source>
        <strain evidence="3">DK1622</strain>
    </source>
</reference>
<dbReference type="GO" id="GO:0004497">
    <property type="term" value="F:monooxygenase activity"/>
    <property type="evidence" value="ECO:0007669"/>
    <property type="project" value="UniProtKB-KW"/>
</dbReference>
<dbReference type="GO" id="GO:0016705">
    <property type="term" value="F:oxidoreductase activity, acting on paired donors, with incorporation or reduction of molecular oxygen"/>
    <property type="evidence" value="ECO:0007669"/>
    <property type="project" value="InterPro"/>
</dbReference>
<dbReference type="PANTHER" id="PTHR30137">
    <property type="entry name" value="LUCIFERASE-LIKE MONOOXYGENASE"/>
    <property type="match status" value="1"/>
</dbReference>
<evidence type="ECO:0000313" key="3">
    <source>
        <dbReference type="Proteomes" id="UP000002402"/>
    </source>
</evidence>
<feature type="domain" description="Luciferase-like" evidence="1">
    <location>
        <begin position="21"/>
        <end position="329"/>
    </location>
</feature>
<dbReference type="KEGG" id="mxa:MXAN_3937"/>
<dbReference type="STRING" id="246197.MXAN_3937"/>
<dbReference type="EMBL" id="CP000113">
    <property type="protein sequence ID" value="ABF90561.1"/>
    <property type="molecule type" value="Genomic_DNA"/>
</dbReference>
<organism evidence="2 3">
    <name type="scientific">Myxococcus xanthus (strain DK1622)</name>
    <dbReference type="NCBI Taxonomy" id="246197"/>
    <lineage>
        <taxon>Bacteria</taxon>
        <taxon>Pseudomonadati</taxon>
        <taxon>Myxococcota</taxon>
        <taxon>Myxococcia</taxon>
        <taxon>Myxococcales</taxon>
        <taxon>Cystobacterineae</taxon>
        <taxon>Myxococcaceae</taxon>
        <taxon>Myxococcus</taxon>
    </lineage>
</organism>
<dbReference type="HOGENOM" id="CLU_027853_3_5_7"/>
<dbReference type="AlphaFoldDB" id="Q1D5F6"/>
<dbReference type="InterPro" id="IPR050766">
    <property type="entry name" value="Bact_Lucif_Oxidored"/>
</dbReference>
<keyword evidence="2" id="KW-0503">Monooxygenase</keyword>
<dbReference type="eggNOG" id="COG2141">
    <property type="taxonomic scope" value="Bacteria"/>
</dbReference>
<dbReference type="InterPro" id="IPR011251">
    <property type="entry name" value="Luciferase-like_dom"/>
</dbReference>
<dbReference type="NCBIfam" id="TIGR04020">
    <property type="entry name" value="seco_metab_LLM"/>
    <property type="match status" value="1"/>
</dbReference>
<dbReference type="Pfam" id="PF00296">
    <property type="entry name" value="Bac_luciferase"/>
    <property type="match status" value="1"/>
</dbReference>
<sequence length="366" mass="41084">MSLEELLGVRPPSQRRSQVSFSFLFFSDVRKDISSAEKYRFMRDVTLFGDAKGFTAVYIPERHFSEFGSIYANSAVMASYLIAQTKRIRFRTAGISLPLHHPAEVVEWWAMNDNLSGGRVDLGFGSGWAKPDFIYAPDAYEKRRAICAERIDIVRRLWRGETVPFPGPGGVDIPITVYPRPVQKELNVWLLITQNADAFAQAGRLGFNVFTMLYGCDLDVLRDRIALYRQARKEAGHDPETGIVSLMLHTLVHRDMALVRRAVEAPFKEYIRSSLDAHLAAGLGSAGKVSLKEIGEAEKNKILEYAYERYFSTGALFGDVGDARRMVEKTIAAGVNDIACLVDFGVDYPLVMESLPYLEKLVADYC</sequence>
<keyword evidence="3" id="KW-1185">Reference proteome</keyword>
<dbReference type="Gene3D" id="3.20.20.30">
    <property type="entry name" value="Luciferase-like domain"/>
    <property type="match status" value="1"/>
</dbReference>
<dbReference type="Proteomes" id="UP000002402">
    <property type="component" value="Chromosome"/>
</dbReference>